<keyword evidence="4 6" id="KW-1133">Transmembrane helix</keyword>
<organism evidence="7 8">
    <name type="scientific">Pedobacter agri</name>
    <dbReference type="NCBI Taxonomy" id="454586"/>
    <lineage>
        <taxon>Bacteria</taxon>
        <taxon>Pseudomonadati</taxon>
        <taxon>Bacteroidota</taxon>
        <taxon>Sphingobacteriia</taxon>
        <taxon>Sphingobacteriales</taxon>
        <taxon>Sphingobacteriaceae</taxon>
        <taxon>Pedobacter</taxon>
    </lineage>
</organism>
<keyword evidence="3 6" id="KW-0812">Transmembrane</keyword>
<reference evidence="7" key="1">
    <citation type="submission" date="2022-11" db="EMBL/GenBank/DDBJ databases">
        <authorList>
            <person name="Graham C."/>
            <person name="Newman J.D."/>
        </authorList>
    </citation>
    <scope>NUCLEOTIDE SEQUENCE</scope>
    <source>
        <strain evidence="7">DSM 19486</strain>
    </source>
</reference>
<comment type="subcellular location">
    <subcellularLocation>
        <location evidence="1">Cell membrane</location>
        <topology evidence="1">Single-pass membrane protein</topology>
    </subcellularLocation>
</comment>
<feature type="transmembrane region" description="Helical" evidence="6">
    <location>
        <begin position="634"/>
        <end position="651"/>
    </location>
</feature>
<dbReference type="RefSeq" id="WP_010600988.1">
    <property type="nucleotide sequence ID" value="NZ_JAPJUH010000001.1"/>
</dbReference>
<keyword evidence="2" id="KW-1003">Cell membrane</keyword>
<dbReference type="Pfam" id="PF03170">
    <property type="entry name" value="BcsB"/>
    <property type="match status" value="1"/>
</dbReference>
<gene>
    <name evidence="7" type="ORF">OQZ29_02615</name>
</gene>
<keyword evidence="5 6" id="KW-0472">Membrane</keyword>
<protein>
    <submittedName>
        <fullName evidence="7">Cellulose biosynthesis cyclic di-GMP-binding regulatory protein BcsB</fullName>
    </submittedName>
</protein>
<accession>A0A9X3DA83</accession>
<dbReference type="AlphaFoldDB" id="A0A9X3DA83"/>
<name>A0A9X3DA83_9SPHI</name>
<evidence type="ECO:0000256" key="4">
    <source>
        <dbReference type="ARBA" id="ARBA00022989"/>
    </source>
</evidence>
<evidence type="ECO:0000313" key="7">
    <source>
        <dbReference type="EMBL" id="MCX3263617.1"/>
    </source>
</evidence>
<dbReference type="Proteomes" id="UP001142592">
    <property type="component" value="Unassembled WGS sequence"/>
</dbReference>
<dbReference type="PANTHER" id="PTHR39083:SF1">
    <property type="entry name" value="CYCLIC DI-GMP-BINDING PROTEIN"/>
    <property type="match status" value="1"/>
</dbReference>
<evidence type="ECO:0000256" key="6">
    <source>
        <dbReference type="SAM" id="Phobius"/>
    </source>
</evidence>
<evidence type="ECO:0000256" key="1">
    <source>
        <dbReference type="ARBA" id="ARBA00004162"/>
    </source>
</evidence>
<dbReference type="Gene3D" id="2.60.120.260">
    <property type="entry name" value="Galactose-binding domain-like"/>
    <property type="match status" value="2"/>
</dbReference>
<evidence type="ECO:0000256" key="2">
    <source>
        <dbReference type="ARBA" id="ARBA00022475"/>
    </source>
</evidence>
<evidence type="ECO:0000256" key="3">
    <source>
        <dbReference type="ARBA" id="ARBA00022692"/>
    </source>
</evidence>
<dbReference type="InterPro" id="IPR018513">
    <property type="entry name" value="Cell_synthase_bac"/>
</dbReference>
<sequence>MKKIILFFIFTILTIFTYAQKPQQSYNFSEQVIRGLEGQYTYYIRVLPIQRLTGSTLSLDVETSKVINFQKSFIHISIDDQPINSVRIDADSLTRLSIVLSKAVSSSGFLKVTIKTQLFIGDDPCQDYTNPGLWLKILPSSSLRWATIDKINLSKVNLSNAIYSKQAIVYPDEISPAELRAVAMSYTKLRKSGVDKIALYSVSQMPDSLSDFIFVGLLHKAGPRLSIKIKADAGKQGGLLYLYKQKEYLPGQIPQQILFVTANNIAGLNKATDALINPAILSSTFQDQLIVEKSVHRDFEKENRLILANLQNSHQLMSGIGSLSHVYEFKTSAFATIPSELNLKMQIKFTAMARDDRGYFNIYLNDVLLSSRQLNESGAIEVNATANRYQIKKFNTLKTEFVFYPASGICSGKFENFVGQVDEERSYVDLSDKLTESQRSFYAYPDCFQSQSTILISNKVFHSSIRAVCELFAHLNDHYSNHLTYLPGIDLTSRAASYKGNNLILISDRTEKLLMTFPQMPLAYQNDFTIYGDSKNEILYKLSSPKGSAISQIFETKDYPVVLSIAIPNDRGSEYLFANAIKDLNEQVNLLAGNTLISNQDSHLVFNLETSNNNIVYEGQGLGRWAIFWQKYKLLALSLILLLVFLGYLYVRSKVKNAQKIISS</sequence>
<dbReference type="EMBL" id="JAPJUH010000001">
    <property type="protein sequence ID" value="MCX3263617.1"/>
    <property type="molecule type" value="Genomic_DNA"/>
</dbReference>
<evidence type="ECO:0000256" key="5">
    <source>
        <dbReference type="ARBA" id="ARBA00023136"/>
    </source>
</evidence>
<keyword evidence="8" id="KW-1185">Reference proteome</keyword>
<dbReference type="GO" id="GO:0005886">
    <property type="term" value="C:plasma membrane"/>
    <property type="evidence" value="ECO:0007669"/>
    <property type="project" value="UniProtKB-SubCell"/>
</dbReference>
<comment type="caution">
    <text evidence="7">The sequence shown here is derived from an EMBL/GenBank/DDBJ whole genome shotgun (WGS) entry which is preliminary data.</text>
</comment>
<proteinExistence type="predicted"/>
<dbReference type="GO" id="GO:0006011">
    <property type="term" value="P:UDP-alpha-D-glucose metabolic process"/>
    <property type="evidence" value="ECO:0007669"/>
    <property type="project" value="InterPro"/>
</dbReference>
<dbReference type="PANTHER" id="PTHR39083">
    <property type="entry name" value="CYCLIC DI-GMP-BINDING PROTEIN"/>
    <property type="match status" value="1"/>
</dbReference>
<evidence type="ECO:0000313" key="8">
    <source>
        <dbReference type="Proteomes" id="UP001142592"/>
    </source>
</evidence>